<accession>A0ABQ6TQ54</accession>
<dbReference type="RefSeq" id="WP_151154633.1">
    <property type="nucleotide sequence ID" value="NZ_VZRA01000001.1"/>
</dbReference>
<gene>
    <name evidence="1" type="ORF">F6V30_00730</name>
</gene>
<evidence type="ECO:0000313" key="2">
    <source>
        <dbReference type="Proteomes" id="UP000798046"/>
    </source>
</evidence>
<sequence length="286" mass="32914">MIKNEIISLPQDNKLHQGLIFTGAVAEEYSHCQVYGLIITARCDIAHSKVNLYNYLPIINMSDWIYVDFNSIILPKIINQIRNEMNNILTNMNLSNSILDTIPARVVYDKIIIDINNKKQRERYLYLLSQLDIIDALSVKFNKNKFLELINSNSKIRDAIINDLVKHKLNGYYYIPGIGSESIDTGYVVLLREINWLPNELATKMANGLSKAEYDYLVSKNKLYDNKMSFSNTDYVMPISQMKSPYIEHIMQCFGTTFCRIGVKDTDSEHIASIANHFIVHDMEAL</sequence>
<keyword evidence="2" id="KW-1185">Reference proteome</keyword>
<dbReference type="Proteomes" id="UP000798046">
    <property type="component" value="Unassembled WGS sequence"/>
</dbReference>
<protein>
    <submittedName>
        <fullName evidence="1">Uncharacterized protein</fullName>
    </submittedName>
</protein>
<evidence type="ECO:0000313" key="1">
    <source>
        <dbReference type="EMBL" id="KAB0671151.1"/>
    </source>
</evidence>
<proteinExistence type="predicted"/>
<organism evidence="1 2">
    <name type="scientific">Oryzomonas sagensis</name>
    <dbReference type="NCBI Taxonomy" id="2603857"/>
    <lineage>
        <taxon>Bacteria</taxon>
        <taxon>Pseudomonadati</taxon>
        <taxon>Thermodesulfobacteriota</taxon>
        <taxon>Desulfuromonadia</taxon>
        <taxon>Geobacterales</taxon>
        <taxon>Geobacteraceae</taxon>
        <taxon>Oryzomonas</taxon>
    </lineage>
</organism>
<dbReference type="EMBL" id="VZRA01000001">
    <property type="protein sequence ID" value="KAB0671151.1"/>
    <property type="molecule type" value="Genomic_DNA"/>
</dbReference>
<reference evidence="1 2" key="1">
    <citation type="journal article" date="2020" name="Microorganisms">
        <title>Description of Three Novel Members in the Family Geobacteraceae, Oryzomonas japonicum gen. nov., sp. nov., Oryzomonas sagensis sp. nov., and Oryzomonas ruber sp. nov.</title>
        <authorList>
            <person name="Xu Z."/>
            <person name="Masuda Y."/>
            <person name="Hayakawa C."/>
            <person name="Ushijima N."/>
            <person name="Kawano K."/>
            <person name="Shiratori Y."/>
            <person name="Senoo K."/>
            <person name="Itoh H."/>
        </authorList>
    </citation>
    <scope>NUCLEOTIDE SEQUENCE [LARGE SCALE GENOMIC DNA]</scope>
    <source>
        <strain evidence="1 2">Red100</strain>
    </source>
</reference>
<name>A0ABQ6TQ54_9BACT</name>
<comment type="caution">
    <text evidence="1">The sequence shown here is derived from an EMBL/GenBank/DDBJ whole genome shotgun (WGS) entry which is preliminary data.</text>
</comment>